<dbReference type="Proteomes" id="UP000620224">
    <property type="component" value="Unassembled WGS sequence"/>
</dbReference>
<dbReference type="AlphaFoldDB" id="A0A918MRT5"/>
<name>A0A918MRT5_9ACTN</name>
<dbReference type="EMBL" id="BMUE01000009">
    <property type="protein sequence ID" value="GGW61528.1"/>
    <property type="molecule type" value="Genomic_DNA"/>
</dbReference>
<sequence>MWFLAGTFGTRVQRACSIPEGRPLAFPLVNMIGSTADCAAFMETAGGSAVLDGTEVDSDAHQAETIEIRSAAGNPVTGTRGHFTATGCGLWVQLPGLEAGEHTLTIRGQSDDFSVGVDYTLTVEAA</sequence>
<organism evidence="1 2">
    <name type="scientific">Streptomyces lucensis JCM 4490</name>
    <dbReference type="NCBI Taxonomy" id="1306176"/>
    <lineage>
        <taxon>Bacteria</taxon>
        <taxon>Bacillati</taxon>
        <taxon>Actinomycetota</taxon>
        <taxon>Actinomycetes</taxon>
        <taxon>Kitasatosporales</taxon>
        <taxon>Streptomycetaceae</taxon>
        <taxon>Streptomyces</taxon>
    </lineage>
</organism>
<accession>A0A918MRT5</accession>
<protein>
    <submittedName>
        <fullName evidence="1">Uncharacterized protein</fullName>
    </submittedName>
</protein>
<proteinExistence type="predicted"/>
<keyword evidence="2" id="KW-1185">Reference proteome</keyword>
<evidence type="ECO:0000313" key="2">
    <source>
        <dbReference type="Proteomes" id="UP000620224"/>
    </source>
</evidence>
<evidence type="ECO:0000313" key="1">
    <source>
        <dbReference type="EMBL" id="GGW61528.1"/>
    </source>
</evidence>
<reference evidence="1" key="1">
    <citation type="journal article" date="2014" name="Int. J. Syst. Evol. Microbiol.">
        <title>Complete genome sequence of Corynebacterium casei LMG S-19264T (=DSM 44701T), isolated from a smear-ripened cheese.</title>
        <authorList>
            <consortium name="US DOE Joint Genome Institute (JGI-PGF)"/>
            <person name="Walter F."/>
            <person name="Albersmeier A."/>
            <person name="Kalinowski J."/>
            <person name="Ruckert C."/>
        </authorList>
    </citation>
    <scope>NUCLEOTIDE SEQUENCE</scope>
    <source>
        <strain evidence="1">JCM 4490</strain>
    </source>
</reference>
<reference evidence="1" key="2">
    <citation type="submission" date="2020-09" db="EMBL/GenBank/DDBJ databases">
        <authorList>
            <person name="Sun Q."/>
            <person name="Ohkuma M."/>
        </authorList>
    </citation>
    <scope>NUCLEOTIDE SEQUENCE</scope>
    <source>
        <strain evidence="1">JCM 4490</strain>
    </source>
</reference>
<comment type="caution">
    <text evidence="1">The sequence shown here is derived from an EMBL/GenBank/DDBJ whole genome shotgun (WGS) entry which is preliminary data.</text>
</comment>
<gene>
    <name evidence="1" type="ORF">GCM10010503_43270</name>
</gene>